<dbReference type="Gene3D" id="1.10.225.10">
    <property type="entry name" value="Saposin-like"/>
    <property type="match status" value="2"/>
</dbReference>
<dbReference type="InterPro" id="IPR008139">
    <property type="entry name" value="SaposinB_dom"/>
</dbReference>
<reference evidence="4" key="2">
    <citation type="submission" date="2010-11" db="EMBL/GenBank/DDBJ databases">
        <title>Identification of a sapocin B of Steinernema carpocapsae: role in the response to pathogens infections.</title>
        <authorList>
            <person name="Nascimento G."/>
            <person name="Hao Y."/>
            <person name="Simoes N."/>
        </authorList>
    </citation>
    <scope>NUCLEOTIDE SEQUENCE</scope>
    <source>
        <strain evidence="4">Breton</strain>
    </source>
</reference>
<reference evidence="5" key="1">
    <citation type="submission" date="2010-11" db="EMBL/GenBank/DDBJ databases">
        <title>Cloning, molecular characterization and heterologous expression of two SAPLIP's proteins in Steinernema carpocapsae.</title>
        <authorList>
            <person name="Nascimento G."/>
            <person name="Simoes N."/>
        </authorList>
    </citation>
    <scope>NUCLEOTIDE SEQUENCE</scope>
    <source>
        <strain evidence="5">Breton</strain>
    </source>
</reference>
<dbReference type="EMBL" id="HM028668">
    <property type="protein sequence ID" value="ADG63466.1"/>
    <property type="molecule type" value="Genomic_DNA"/>
</dbReference>
<dbReference type="Pfam" id="PF05184">
    <property type="entry name" value="SapB_1"/>
    <property type="match status" value="1"/>
</dbReference>
<dbReference type="PANTHER" id="PTHR11480">
    <property type="entry name" value="SAPOSIN-RELATED"/>
    <property type="match status" value="1"/>
</dbReference>
<evidence type="ECO:0000256" key="2">
    <source>
        <dbReference type="SAM" id="SignalP"/>
    </source>
</evidence>
<dbReference type="TCDB" id="1.C.35.2.3">
    <property type="family name" value="the amoebapore (amoebapore) family"/>
</dbReference>
<feature type="signal peptide" evidence="2">
    <location>
        <begin position="1"/>
        <end position="17"/>
    </location>
</feature>
<evidence type="ECO:0000313" key="4">
    <source>
        <dbReference type="EMBL" id="ADG63466.1"/>
    </source>
</evidence>
<evidence type="ECO:0000256" key="1">
    <source>
        <dbReference type="ARBA" id="ARBA00023157"/>
    </source>
</evidence>
<dbReference type="PROSITE" id="PS50015">
    <property type="entry name" value="SAP_B"/>
    <property type="match status" value="2"/>
</dbReference>
<dbReference type="SMART" id="SM00741">
    <property type="entry name" value="SapB"/>
    <property type="match status" value="2"/>
</dbReference>
<dbReference type="InterPro" id="IPR051428">
    <property type="entry name" value="Sphingo_Act-Surfact_Prot"/>
</dbReference>
<name>D6QZN1_STECR</name>
<keyword evidence="2" id="KW-0732">Signal</keyword>
<dbReference type="InterPro" id="IPR007856">
    <property type="entry name" value="SapB_1"/>
</dbReference>
<protein>
    <submittedName>
        <fullName evidence="4">Saposin</fullName>
    </submittedName>
</protein>
<dbReference type="GO" id="GO:0006629">
    <property type="term" value="P:lipid metabolic process"/>
    <property type="evidence" value="ECO:0007669"/>
    <property type="project" value="InterPro"/>
</dbReference>
<feature type="domain" description="Saposin B-type" evidence="3">
    <location>
        <begin position="142"/>
        <end position="224"/>
    </location>
</feature>
<dbReference type="AlphaFoldDB" id="D6QZN1"/>
<sequence>MKTVLFFFLLVVASATAYKQALLTKNRTPKESFTSYMAKYGSACDECQLLVKRFTEAAKDPAKMATLKALLSVLCHETSYEEECKVFVSRLDLFIERLLPYLSDPVAVCKKFHMCENKNLEQFRKVAMLYARKYTTQEEYENDLVCEECQFAANELRELVDQKSTQDDIRHFLSDNICARLGRYRGSCDIVVEQFLPEFFEELHHVLENQKEFCADLGLCKHSMPLNFPLTAAKKKVSSKMLESWSKPPSSLLL</sequence>
<feature type="chain" id="PRO_5007652099" evidence="2">
    <location>
        <begin position="18"/>
        <end position="254"/>
    </location>
</feature>
<dbReference type="SUPFAM" id="SSF47862">
    <property type="entry name" value="Saposin"/>
    <property type="match status" value="1"/>
</dbReference>
<dbReference type="InterPro" id="IPR011001">
    <property type="entry name" value="Saposin-like"/>
</dbReference>
<accession>D6QZN1</accession>
<evidence type="ECO:0000259" key="3">
    <source>
        <dbReference type="PROSITE" id="PS50015"/>
    </source>
</evidence>
<keyword evidence="1" id="KW-1015">Disulfide bond</keyword>
<proteinExistence type="evidence at transcript level"/>
<feature type="domain" description="Saposin B-type" evidence="3">
    <location>
        <begin position="40"/>
        <end position="119"/>
    </location>
</feature>
<evidence type="ECO:0000313" key="5">
    <source>
        <dbReference type="EMBL" id="ADZ30826.1"/>
    </source>
</evidence>
<dbReference type="EMBL" id="HQ655587">
    <property type="protein sequence ID" value="ADZ30826.1"/>
    <property type="molecule type" value="mRNA"/>
</dbReference>
<dbReference type="PANTHER" id="PTHR11480:SF3">
    <property type="entry name" value="BCDNA.GH08312"/>
    <property type="match status" value="1"/>
</dbReference>
<organism evidence="4">
    <name type="scientific">Steinernema carpocapsae</name>
    <name type="common">Entomopathogenic nematode</name>
    <dbReference type="NCBI Taxonomy" id="34508"/>
    <lineage>
        <taxon>Eukaryota</taxon>
        <taxon>Metazoa</taxon>
        <taxon>Ecdysozoa</taxon>
        <taxon>Nematoda</taxon>
        <taxon>Chromadorea</taxon>
        <taxon>Rhabditida</taxon>
        <taxon>Tylenchina</taxon>
        <taxon>Panagrolaimomorpha</taxon>
        <taxon>Strongyloidoidea</taxon>
        <taxon>Steinernematidae</taxon>
        <taxon>Steinernema</taxon>
    </lineage>
</organism>